<dbReference type="PANTHER" id="PTHR32295">
    <property type="entry name" value="IQ-DOMAIN 5-RELATED"/>
    <property type="match status" value="1"/>
</dbReference>
<comment type="function">
    <text evidence="4">May be involved in cooperative interactions with calmodulins or calmodulin-like proteins. Recruits calmodulin proteins to microtubules, thus being a potential scaffold in cellular signaling and trafficking. May associate with nucleic acids and regulate gene expression at the transcriptional or post-transcriptional level.</text>
</comment>
<organism evidence="7 8">
    <name type="scientific">Carex littledalei</name>
    <dbReference type="NCBI Taxonomy" id="544730"/>
    <lineage>
        <taxon>Eukaryota</taxon>
        <taxon>Viridiplantae</taxon>
        <taxon>Streptophyta</taxon>
        <taxon>Embryophyta</taxon>
        <taxon>Tracheophyta</taxon>
        <taxon>Spermatophyta</taxon>
        <taxon>Magnoliopsida</taxon>
        <taxon>Liliopsida</taxon>
        <taxon>Poales</taxon>
        <taxon>Cyperaceae</taxon>
        <taxon>Cyperoideae</taxon>
        <taxon>Cariceae</taxon>
        <taxon>Carex</taxon>
        <taxon>Carex subgen. Euthyceras</taxon>
    </lineage>
</organism>
<evidence type="ECO:0000256" key="1">
    <source>
        <dbReference type="ARBA" id="ARBA00022860"/>
    </source>
</evidence>
<feature type="region of interest" description="Disordered" evidence="5">
    <location>
        <begin position="279"/>
        <end position="330"/>
    </location>
</feature>
<gene>
    <name evidence="7" type="ORF">FCM35_KLT21642</name>
</gene>
<dbReference type="Pfam" id="PF13178">
    <property type="entry name" value="DUF4005"/>
    <property type="match status" value="1"/>
</dbReference>
<evidence type="ECO:0000313" key="7">
    <source>
        <dbReference type="EMBL" id="KAF3335038.1"/>
    </source>
</evidence>
<reference evidence="7" key="1">
    <citation type="submission" date="2020-01" db="EMBL/GenBank/DDBJ databases">
        <title>Genome sequence of Kobresia littledalei, the first chromosome-level genome in the family Cyperaceae.</title>
        <authorList>
            <person name="Qu G."/>
        </authorList>
    </citation>
    <scope>NUCLEOTIDE SEQUENCE</scope>
    <source>
        <strain evidence="7">C.B.Clarke</strain>
        <tissue evidence="7">Leaf</tissue>
    </source>
</reference>
<sequence length="354" mass="40006">MGKTMRWLKRILGGKGENKDQSVKSNNNGEVKDKKRWSFAKPRSSVSVCHCEETKKPCMDLEKVTLSHIDIQIEAVIKIQKTFKGHLARKALRALKSLVKLQAIVRGYLVRKRMAKTIHRLQSLIRAQAVMTGLKHHNRESRNKNAGLSERASCGTKILLPGQNQRQFTSLDSSKSGFDMSPKIIEMDTCQLRSSSSRLSTTEPSIHMFSPLHCKTPFRLSVSNSRRLSQEYGYYGSKTAMNTPRCTGFGIDSPATPAKGELVNDGIMKRLLMHHGQPSYMADTHSSVSKIRIRSQSVPRQRADDTPRRRRVSLDPAGPKEGAFVGDANHRSCSQTKDRVEKFGTMEYYLDRMW</sequence>
<dbReference type="PROSITE" id="PS50096">
    <property type="entry name" value="IQ"/>
    <property type="match status" value="2"/>
</dbReference>
<proteinExistence type="inferred from homology"/>
<dbReference type="Pfam" id="PF00612">
    <property type="entry name" value="IQ"/>
    <property type="match status" value="2"/>
</dbReference>
<protein>
    <submittedName>
        <fullName evidence="7">Protein IQ-DOMAIN 14-like protein</fullName>
    </submittedName>
</protein>
<keyword evidence="1" id="KW-0112">Calmodulin-binding</keyword>
<evidence type="ECO:0000313" key="8">
    <source>
        <dbReference type="Proteomes" id="UP000623129"/>
    </source>
</evidence>
<feature type="domain" description="DUF4005" evidence="6">
    <location>
        <begin position="233"/>
        <end position="330"/>
    </location>
</feature>
<dbReference type="SUPFAM" id="SSF52540">
    <property type="entry name" value="P-loop containing nucleoside triphosphate hydrolases"/>
    <property type="match status" value="1"/>
</dbReference>
<dbReference type="InterPro" id="IPR000048">
    <property type="entry name" value="IQ_motif_EF-hand-BS"/>
</dbReference>
<evidence type="ECO:0000259" key="6">
    <source>
        <dbReference type="Pfam" id="PF13178"/>
    </source>
</evidence>
<evidence type="ECO:0000256" key="3">
    <source>
        <dbReference type="ARBA" id="ARBA00024378"/>
    </source>
</evidence>
<comment type="caution">
    <text evidence="7">The sequence shown here is derived from an EMBL/GenBank/DDBJ whole genome shotgun (WGS) entry which is preliminary data.</text>
</comment>
<dbReference type="AlphaFoldDB" id="A0A833VTX0"/>
<dbReference type="InterPro" id="IPR027417">
    <property type="entry name" value="P-loop_NTPase"/>
</dbReference>
<accession>A0A833VTX0</accession>
<evidence type="ECO:0000256" key="2">
    <source>
        <dbReference type="ARBA" id="ARBA00024341"/>
    </source>
</evidence>
<feature type="compositionally biased region" description="Polar residues" evidence="5">
    <location>
        <begin position="284"/>
        <end position="298"/>
    </location>
</feature>
<comment type="similarity">
    <text evidence="2">Belongs to the IQD family.</text>
</comment>
<evidence type="ECO:0000256" key="4">
    <source>
        <dbReference type="ARBA" id="ARBA00045534"/>
    </source>
</evidence>
<dbReference type="OrthoDB" id="1704267at2759"/>
<keyword evidence="8" id="KW-1185">Reference proteome</keyword>
<dbReference type="EMBL" id="SWLB01000009">
    <property type="protein sequence ID" value="KAF3335038.1"/>
    <property type="molecule type" value="Genomic_DNA"/>
</dbReference>
<dbReference type="Proteomes" id="UP000623129">
    <property type="component" value="Unassembled WGS sequence"/>
</dbReference>
<dbReference type="GO" id="GO:0005516">
    <property type="term" value="F:calmodulin binding"/>
    <property type="evidence" value="ECO:0007669"/>
    <property type="project" value="UniProtKB-KW"/>
</dbReference>
<evidence type="ECO:0000256" key="5">
    <source>
        <dbReference type="SAM" id="MobiDB-lite"/>
    </source>
</evidence>
<dbReference type="Gene3D" id="1.20.5.190">
    <property type="match status" value="1"/>
</dbReference>
<dbReference type="SMART" id="SM00015">
    <property type="entry name" value="IQ"/>
    <property type="match status" value="2"/>
</dbReference>
<dbReference type="CDD" id="cd23767">
    <property type="entry name" value="IQCD"/>
    <property type="match status" value="1"/>
</dbReference>
<comment type="subunit">
    <text evidence="3">Binds to multiple calmodulin (CaM) in the presence of Ca(2+) and CaM-like proteins.</text>
</comment>
<name>A0A833VTX0_9POAL</name>
<dbReference type="InterPro" id="IPR025064">
    <property type="entry name" value="DUF4005"/>
</dbReference>
<dbReference type="PANTHER" id="PTHR32295:SF10">
    <property type="entry name" value="PROTEIN IQ-DOMAIN 25"/>
    <property type="match status" value="1"/>
</dbReference>